<accession>A0A929F6E4</accession>
<comment type="catalytic activity">
    <reaction evidence="4">
        <text>3-amino-2-oxopropyl phosphate + 1-deoxy-D-xylulose 5-phosphate = pyridoxine 5'-phosphate + phosphate + 2 H2O + H(+)</text>
        <dbReference type="Rhea" id="RHEA:15265"/>
        <dbReference type="ChEBI" id="CHEBI:15377"/>
        <dbReference type="ChEBI" id="CHEBI:15378"/>
        <dbReference type="ChEBI" id="CHEBI:43474"/>
        <dbReference type="ChEBI" id="CHEBI:57279"/>
        <dbReference type="ChEBI" id="CHEBI:57792"/>
        <dbReference type="ChEBI" id="CHEBI:58589"/>
        <dbReference type="EC" id="2.6.99.2"/>
    </reaction>
</comment>
<evidence type="ECO:0000313" key="6">
    <source>
        <dbReference type="EMBL" id="MBE9067611.1"/>
    </source>
</evidence>
<dbReference type="NCBIfam" id="NF003626">
    <property type="entry name" value="PRK05265.1-4"/>
    <property type="match status" value="1"/>
</dbReference>
<dbReference type="NCBIfam" id="TIGR00559">
    <property type="entry name" value="pdxJ"/>
    <property type="match status" value="1"/>
</dbReference>
<dbReference type="Proteomes" id="UP000615026">
    <property type="component" value="Unassembled WGS sequence"/>
</dbReference>
<comment type="pathway">
    <text evidence="4">Cofactor biosynthesis; pyridoxine 5'-phosphate biosynthesis; pyridoxine 5'-phosphate from D-erythrose 4-phosphate: step 5/5.</text>
</comment>
<feature type="binding site" evidence="4">
    <location>
        <position position="18"/>
    </location>
    <ligand>
        <name>3-amino-2-oxopropyl phosphate</name>
        <dbReference type="ChEBI" id="CHEBI:57279"/>
    </ligand>
</feature>
<feature type="active site" description="Proton donor" evidence="4">
    <location>
        <position position="205"/>
    </location>
</feature>
<dbReference type="GO" id="GO:0033856">
    <property type="term" value="F:pyridoxine 5'-phosphate synthase activity"/>
    <property type="evidence" value="ECO:0007669"/>
    <property type="project" value="UniProtKB-UniRule"/>
</dbReference>
<evidence type="ECO:0000313" key="7">
    <source>
        <dbReference type="Proteomes" id="UP000615026"/>
    </source>
</evidence>
<keyword evidence="1 4" id="KW-0963">Cytoplasm</keyword>
<feature type="active site" description="Proton acceptor" evidence="4">
    <location>
        <position position="43"/>
    </location>
</feature>
<name>A0A929F6E4_LEPEC</name>
<dbReference type="SUPFAM" id="SSF63892">
    <property type="entry name" value="Pyridoxine 5'-phosphate synthase"/>
    <property type="match status" value="1"/>
</dbReference>
<feature type="binding site" evidence="4">
    <location>
        <position position="45"/>
    </location>
    <ligand>
        <name>1-deoxy-D-xylulose 5-phosphate</name>
        <dbReference type="ChEBI" id="CHEBI:57792"/>
    </ligand>
</feature>
<keyword evidence="7" id="KW-1185">Reference proteome</keyword>
<dbReference type="EC" id="2.6.99.2" evidence="4 5"/>
<evidence type="ECO:0000256" key="3">
    <source>
        <dbReference type="ARBA" id="ARBA00023096"/>
    </source>
</evidence>
<proteinExistence type="inferred from homology"/>
<dbReference type="EMBL" id="JADEXP010000107">
    <property type="protein sequence ID" value="MBE9067611.1"/>
    <property type="molecule type" value="Genomic_DNA"/>
</dbReference>
<comment type="similarity">
    <text evidence="4">Belongs to the PNP synthase family.</text>
</comment>
<dbReference type="Gene3D" id="3.20.20.70">
    <property type="entry name" value="Aldolase class I"/>
    <property type="match status" value="1"/>
</dbReference>
<dbReference type="Pfam" id="PF03740">
    <property type="entry name" value="PdxJ"/>
    <property type="match status" value="1"/>
</dbReference>
<comment type="caution">
    <text evidence="4">Lacks conserved residue(s) required for the propagation of feature annotation.</text>
</comment>
<comment type="caution">
    <text evidence="6">The sequence shown here is derived from an EMBL/GenBank/DDBJ whole genome shotgun (WGS) entry which is preliminary data.</text>
</comment>
<comment type="function">
    <text evidence="4">Catalyzes the complicated ring closure reaction between the two acyclic compounds 1-deoxy-D-xylulose-5-phosphate (DXP) and 3-amino-2-oxopropyl phosphate (1-amino-acetone-3-phosphate or AAP) to form pyridoxine 5'-phosphate (PNP) and inorganic phosphate.</text>
</comment>
<evidence type="ECO:0000256" key="1">
    <source>
        <dbReference type="ARBA" id="ARBA00022490"/>
    </source>
</evidence>
<evidence type="ECO:0000256" key="2">
    <source>
        <dbReference type="ARBA" id="ARBA00022679"/>
    </source>
</evidence>
<keyword evidence="3 4" id="KW-0664">Pyridoxine biosynthesis</keyword>
<dbReference type="HAMAP" id="MF_00279">
    <property type="entry name" value="PdxJ"/>
    <property type="match status" value="1"/>
</dbReference>
<dbReference type="GO" id="GO:0008615">
    <property type="term" value="P:pyridoxine biosynthetic process"/>
    <property type="evidence" value="ECO:0007669"/>
    <property type="project" value="UniProtKB-UniRule"/>
</dbReference>
<comment type="subunit">
    <text evidence="4">Homooctamer; tetramer of dimers.</text>
</comment>
<feature type="binding site" evidence="4">
    <location>
        <begin position="227"/>
        <end position="228"/>
    </location>
    <ligand>
        <name>3-amino-2-oxopropyl phosphate</name>
        <dbReference type="ChEBI" id="CHEBI:57279"/>
    </ligand>
</feature>
<feature type="binding site" evidence="4">
    <location>
        <position position="105"/>
    </location>
    <ligand>
        <name>1-deoxy-D-xylulose 5-phosphate</name>
        <dbReference type="ChEBI" id="CHEBI:57792"/>
    </ligand>
</feature>
<evidence type="ECO:0000256" key="5">
    <source>
        <dbReference type="NCBIfam" id="TIGR00559"/>
    </source>
</evidence>
<feature type="binding site" evidence="4">
    <location>
        <position position="7"/>
    </location>
    <ligand>
        <name>3-amino-2-oxopropyl phosphate</name>
        <dbReference type="ChEBI" id="CHEBI:57279"/>
    </ligand>
</feature>
<feature type="binding site" evidence="4">
    <location>
        <position position="50"/>
    </location>
    <ligand>
        <name>1-deoxy-D-xylulose 5-phosphate</name>
        <dbReference type="ChEBI" id="CHEBI:57792"/>
    </ligand>
</feature>
<feature type="binding site" evidence="4">
    <location>
        <position position="206"/>
    </location>
    <ligand>
        <name>3-amino-2-oxopropyl phosphate</name>
        <dbReference type="ChEBI" id="CHEBI:57279"/>
    </ligand>
</feature>
<dbReference type="InterPro" id="IPR013785">
    <property type="entry name" value="Aldolase_TIM"/>
</dbReference>
<dbReference type="InterPro" id="IPR036130">
    <property type="entry name" value="Pyridoxine-5'_phos_synth"/>
</dbReference>
<organism evidence="6 7">
    <name type="scientific">Leptolyngbya cf. ectocarpi LEGE 11479</name>
    <dbReference type="NCBI Taxonomy" id="1828722"/>
    <lineage>
        <taxon>Bacteria</taxon>
        <taxon>Bacillati</taxon>
        <taxon>Cyanobacteriota</taxon>
        <taxon>Cyanophyceae</taxon>
        <taxon>Leptolyngbyales</taxon>
        <taxon>Leptolyngbyaceae</taxon>
        <taxon>Leptolyngbya group</taxon>
        <taxon>Leptolyngbya</taxon>
    </lineage>
</organism>
<dbReference type="InterPro" id="IPR004569">
    <property type="entry name" value="PyrdxlP_synth_PdxJ"/>
</dbReference>
<sequence>MTALSVNLNKIALIRNARTIGIPSVVQAGETCIKAGAYGLTVHPRPDERHIRRHDVYDLAELLKDHPAIEFNIEGNPLEAGFMEIVRQVKPNQVTLVPDDPSQFTSDHGWNMAKDGDTLVPIIKEIQSLGARVSLFMDPDPEQIRLINTLGVMTPSAETRIELYTEPYATAFREGTPEQLETQHTSYAVAAKVAKECGLGVNAGHDLNLENLPQFLRIPNILEVSIGHALTADALIMGLEAAVKAYLDVIATANQQYSQ</sequence>
<protein>
    <recommendedName>
        <fullName evidence="4 5">Pyridoxine 5'-phosphate synthase</fullName>
        <shortName evidence="4">PNP synthase</shortName>
        <ecNumber evidence="4 5">2.6.99.2</ecNumber>
    </recommendedName>
</protein>
<dbReference type="RefSeq" id="WP_193993573.1">
    <property type="nucleotide sequence ID" value="NZ_JADEXP010000107.1"/>
</dbReference>
<reference evidence="6" key="1">
    <citation type="submission" date="2020-10" db="EMBL/GenBank/DDBJ databases">
        <authorList>
            <person name="Castelo-Branco R."/>
            <person name="Eusebio N."/>
            <person name="Adriana R."/>
            <person name="Vieira A."/>
            <person name="Brugerolle De Fraissinette N."/>
            <person name="Rezende De Castro R."/>
            <person name="Schneider M.P."/>
            <person name="Vasconcelos V."/>
            <person name="Leao P.N."/>
        </authorList>
    </citation>
    <scope>NUCLEOTIDE SEQUENCE</scope>
    <source>
        <strain evidence="6">LEGE 11479</strain>
    </source>
</reference>
<comment type="subcellular location">
    <subcellularLocation>
        <location evidence="4">Cytoplasm</location>
    </subcellularLocation>
</comment>
<dbReference type="PANTHER" id="PTHR30456">
    <property type="entry name" value="PYRIDOXINE 5'-PHOSPHATE SYNTHASE"/>
    <property type="match status" value="1"/>
</dbReference>
<gene>
    <name evidence="4" type="primary">pdxJ</name>
    <name evidence="6" type="ORF">IQ260_13185</name>
</gene>
<evidence type="ECO:0000256" key="4">
    <source>
        <dbReference type="HAMAP-Rule" id="MF_00279"/>
    </source>
</evidence>
<dbReference type="GO" id="GO:0005829">
    <property type="term" value="C:cytosol"/>
    <property type="evidence" value="ECO:0007669"/>
    <property type="project" value="TreeGrafter"/>
</dbReference>
<keyword evidence="2 4" id="KW-0808">Transferase</keyword>
<feature type="active site" description="Proton acceptor" evidence="4">
    <location>
        <position position="74"/>
    </location>
</feature>
<dbReference type="PANTHER" id="PTHR30456:SF0">
    <property type="entry name" value="PYRIDOXINE 5'-PHOSPHATE SYNTHASE"/>
    <property type="match status" value="1"/>
</dbReference>
<dbReference type="AlphaFoldDB" id="A0A929F6E4"/>
<feature type="site" description="Transition state stabilizer" evidence="4">
    <location>
        <position position="162"/>
    </location>
</feature>
<dbReference type="CDD" id="cd00003">
    <property type="entry name" value="PNPsynthase"/>
    <property type="match status" value="1"/>
</dbReference>